<gene>
    <name evidence="16" type="primary">murB</name>
    <name evidence="18" type="ORF">SAMN04488558_11611</name>
</gene>
<dbReference type="GO" id="GO:0071949">
    <property type="term" value="F:FAD binding"/>
    <property type="evidence" value="ECO:0007669"/>
    <property type="project" value="InterPro"/>
</dbReference>
<name>A0A1H9GPR6_9LACT</name>
<dbReference type="InterPro" id="IPR003170">
    <property type="entry name" value="MurB"/>
</dbReference>
<dbReference type="GO" id="GO:0008360">
    <property type="term" value="P:regulation of cell shape"/>
    <property type="evidence" value="ECO:0007669"/>
    <property type="project" value="UniProtKB-KW"/>
</dbReference>
<comment type="similarity">
    <text evidence="16">Belongs to the MurB family.</text>
</comment>
<feature type="active site" evidence="16">
    <location>
        <position position="293"/>
    </location>
</feature>
<reference evidence="18 19" key="1">
    <citation type="submission" date="2016-10" db="EMBL/GenBank/DDBJ databases">
        <authorList>
            <person name="de Groot N.N."/>
        </authorList>
    </citation>
    <scope>NUCLEOTIDE SEQUENCE [LARGE SCALE GENOMIC DNA]</scope>
    <source>
        <strain evidence="18 19">DSM 15695</strain>
    </source>
</reference>
<keyword evidence="13 16" id="KW-0131">Cell cycle</keyword>
<evidence type="ECO:0000256" key="12">
    <source>
        <dbReference type="ARBA" id="ARBA00023002"/>
    </source>
</evidence>
<dbReference type="GO" id="GO:0051301">
    <property type="term" value="P:cell division"/>
    <property type="evidence" value="ECO:0007669"/>
    <property type="project" value="UniProtKB-KW"/>
</dbReference>
<evidence type="ECO:0000256" key="5">
    <source>
        <dbReference type="ARBA" id="ARBA00022490"/>
    </source>
</evidence>
<evidence type="ECO:0000256" key="8">
    <source>
        <dbReference type="ARBA" id="ARBA00022827"/>
    </source>
</evidence>
<evidence type="ECO:0000256" key="6">
    <source>
        <dbReference type="ARBA" id="ARBA00022618"/>
    </source>
</evidence>
<accession>A0A1H9GPR6</accession>
<evidence type="ECO:0000256" key="10">
    <source>
        <dbReference type="ARBA" id="ARBA00022960"/>
    </source>
</evidence>
<evidence type="ECO:0000256" key="3">
    <source>
        <dbReference type="ARBA" id="ARBA00004496"/>
    </source>
</evidence>
<dbReference type="SUPFAM" id="SSF56194">
    <property type="entry name" value="Uridine diphospho-N-Acetylenolpyruvylglucosamine reductase, MurB, C-terminal domain"/>
    <property type="match status" value="1"/>
</dbReference>
<comment type="pathway">
    <text evidence="4 16">Cell wall biogenesis; peptidoglycan biosynthesis.</text>
</comment>
<keyword evidence="11 16" id="KW-0573">Peptidoglycan synthesis</keyword>
<proteinExistence type="inferred from homology"/>
<organism evidence="18 19">
    <name type="scientific">Ignavigranum ruoffiae</name>
    <dbReference type="NCBI Taxonomy" id="89093"/>
    <lineage>
        <taxon>Bacteria</taxon>
        <taxon>Bacillati</taxon>
        <taxon>Bacillota</taxon>
        <taxon>Bacilli</taxon>
        <taxon>Lactobacillales</taxon>
        <taxon>Aerococcaceae</taxon>
        <taxon>Ignavigranum</taxon>
    </lineage>
</organism>
<evidence type="ECO:0000256" key="1">
    <source>
        <dbReference type="ARBA" id="ARBA00001974"/>
    </source>
</evidence>
<comment type="catalytic activity">
    <reaction evidence="15 16">
        <text>UDP-N-acetyl-alpha-D-muramate + NADP(+) = UDP-N-acetyl-3-O-(1-carboxyvinyl)-alpha-D-glucosamine + NADPH + H(+)</text>
        <dbReference type="Rhea" id="RHEA:12248"/>
        <dbReference type="ChEBI" id="CHEBI:15378"/>
        <dbReference type="ChEBI" id="CHEBI:57783"/>
        <dbReference type="ChEBI" id="CHEBI:58349"/>
        <dbReference type="ChEBI" id="CHEBI:68483"/>
        <dbReference type="ChEBI" id="CHEBI:70757"/>
        <dbReference type="EC" id="1.3.1.98"/>
    </reaction>
</comment>
<dbReference type="InterPro" id="IPR016166">
    <property type="entry name" value="FAD-bd_PCMH"/>
</dbReference>
<evidence type="ECO:0000256" key="14">
    <source>
        <dbReference type="ARBA" id="ARBA00023316"/>
    </source>
</evidence>
<keyword evidence="7 16" id="KW-0285">Flavoprotein</keyword>
<dbReference type="PANTHER" id="PTHR21071:SF4">
    <property type="entry name" value="UDP-N-ACETYLENOLPYRUVOYLGLUCOSAMINE REDUCTASE"/>
    <property type="match status" value="1"/>
</dbReference>
<dbReference type="GO" id="GO:0005829">
    <property type="term" value="C:cytosol"/>
    <property type="evidence" value="ECO:0007669"/>
    <property type="project" value="TreeGrafter"/>
</dbReference>
<feature type="active site" evidence="16">
    <location>
        <position position="173"/>
    </location>
</feature>
<keyword evidence="6 16" id="KW-0132">Cell division</keyword>
<comment type="cofactor">
    <cofactor evidence="1 16">
        <name>FAD</name>
        <dbReference type="ChEBI" id="CHEBI:57692"/>
    </cofactor>
</comment>
<evidence type="ECO:0000256" key="9">
    <source>
        <dbReference type="ARBA" id="ARBA00022857"/>
    </source>
</evidence>
<dbReference type="Pfam" id="PF01565">
    <property type="entry name" value="FAD_binding_4"/>
    <property type="match status" value="1"/>
</dbReference>
<dbReference type="Gene3D" id="3.90.78.10">
    <property type="entry name" value="UDP-N-acetylenolpyruvoylglucosamine reductase, C-terminal domain"/>
    <property type="match status" value="1"/>
</dbReference>
<dbReference type="EMBL" id="FOEN01000016">
    <property type="protein sequence ID" value="SEQ52030.1"/>
    <property type="molecule type" value="Genomic_DNA"/>
</dbReference>
<dbReference type="UniPathway" id="UPA00219"/>
<keyword evidence="5 16" id="KW-0963">Cytoplasm</keyword>
<feature type="active site" description="Proton donor" evidence="16">
    <location>
        <position position="223"/>
    </location>
</feature>
<dbReference type="GO" id="GO:0071555">
    <property type="term" value="P:cell wall organization"/>
    <property type="evidence" value="ECO:0007669"/>
    <property type="project" value="UniProtKB-KW"/>
</dbReference>
<dbReference type="InterPro" id="IPR011601">
    <property type="entry name" value="MurB_C"/>
</dbReference>
<evidence type="ECO:0000256" key="15">
    <source>
        <dbReference type="ARBA" id="ARBA00048914"/>
    </source>
</evidence>
<dbReference type="Pfam" id="PF02873">
    <property type="entry name" value="MurB_C"/>
    <property type="match status" value="1"/>
</dbReference>
<dbReference type="InterPro" id="IPR036635">
    <property type="entry name" value="MurB_C_sf"/>
</dbReference>
<dbReference type="Proteomes" id="UP000198833">
    <property type="component" value="Unassembled WGS sequence"/>
</dbReference>
<dbReference type="PROSITE" id="PS51387">
    <property type="entry name" value="FAD_PCMH"/>
    <property type="match status" value="1"/>
</dbReference>
<dbReference type="PANTHER" id="PTHR21071">
    <property type="entry name" value="UDP-N-ACETYLENOLPYRUVOYLGLUCOSAMINE REDUCTASE"/>
    <property type="match status" value="1"/>
</dbReference>
<dbReference type="HAMAP" id="MF_00037">
    <property type="entry name" value="MurB"/>
    <property type="match status" value="1"/>
</dbReference>
<comment type="subcellular location">
    <subcellularLocation>
        <location evidence="3 16">Cytoplasm</location>
    </subcellularLocation>
</comment>
<dbReference type="InterPro" id="IPR006094">
    <property type="entry name" value="Oxid_FAD_bind_N"/>
</dbReference>
<dbReference type="GO" id="GO:0009252">
    <property type="term" value="P:peptidoglycan biosynthetic process"/>
    <property type="evidence" value="ECO:0007669"/>
    <property type="project" value="UniProtKB-UniRule"/>
</dbReference>
<evidence type="ECO:0000256" key="11">
    <source>
        <dbReference type="ARBA" id="ARBA00022984"/>
    </source>
</evidence>
<keyword evidence="14 16" id="KW-0961">Cell wall biogenesis/degradation</keyword>
<sequence length="302" mass="33340">MVNFQNLSQLFPEMTIKYNEALANYSYTKTGGPADVIVFPKSKTEVQQIIDWVNQHQVPLTVFGNLSNLIVRDGGMAGIVMILTQMNHIEVSVDGIYAESGAAMIETSQQALAAEYTGLEFACGIPGSVGGAVFMNAGAYEGEVKDCIQYVDVLTAEGELKRFSNEESQFTYRNSIFQDNQAVILGAFFALGKGDSQAIKERMDHLTYLRQSKQPLEYPSCGSVFKRPEGYFTGKLIQDAGLQGYRIGGAEISRKHAGFIVNVAEATATDYTEMIAFIQETIFNKYGVHLETEVRILGREKE</sequence>
<dbReference type="NCBIfam" id="TIGR00179">
    <property type="entry name" value="murB"/>
    <property type="match status" value="1"/>
</dbReference>
<feature type="domain" description="FAD-binding PCMH-type" evidence="17">
    <location>
        <begin position="29"/>
        <end position="194"/>
    </location>
</feature>
<dbReference type="EC" id="1.3.1.98" evidence="16"/>
<dbReference type="InterPro" id="IPR016167">
    <property type="entry name" value="FAD-bd_PCMH_sub1"/>
</dbReference>
<keyword evidence="19" id="KW-1185">Reference proteome</keyword>
<dbReference type="GO" id="GO:0008762">
    <property type="term" value="F:UDP-N-acetylmuramate dehydrogenase activity"/>
    <property type="evidence" value="ECO:0007669"/>
    <property type="project" value="UniProtKB-UniRule"/>
</dbReference>
<comment type="function">
    <text evidence="2 16">Cell wall formation.</text>
</comment>
<evidence type="ECO:0000256" key="16">
    <source>
        <dbReference type="HAMAP-Rule" id="MF_00037"/>
    </source>
</evidence>
<dbReference type="Gene3D" id="3.30.465.10">
    <property type="match status" value="1"/>
</dbReference>
<evidence type="ECO:0000256" key="13">
    <source>
        <dbReference type="ARBA" id="ARBA00023306"/>
    </source>
</evidence>
<dbReference type="NCBIfam" id="NF010480">
    <property type="entry name" value="PRK13905.1"/>
    <property type="match status" value="1"/>
</dbReference>
<keyword evidence="8 16" id="KW-0274">FAD</keyword>
<evidence type="ECO:0000256" key="7">
    <source>
        <dbReference type="ARBA" id="ARBA00022630"/>
    </source>
</evidence>
<keyword evidence="12 16" id="KW-0560">Oxidoreductase</keyword>
<keyword evidence="10 16" id="KW-0133">Cell shape</keyword>
<evidence type="ECO:0000259" key="17">
    <source>
        <dbReference type="PROSITE" id="PS51387"/>
    </source>
</evidence>
<evidence type="ECO:0000313" key="18">
    <source>
        <dbReference type="EMBL" id="SEQ52030.1"/>
    </source>
</evidence>
<evidence type="ECO:0000256" key="2">
    <source>
        <dbReference type="ARBA" id="ARBA00003921"/>
    </source>
</evidence>
<dbReference type="SUPFAM" id="SSF56176">
    <property type="entry name" value="FAD-binding/transporter-associated domain-like"/>
    <property type="match status" value="1"/>
</dbReference>
<dbReference type="Gene3D" id="3.30.43.10">
    <property type="entry name" value="Uridine Diphospho-n-acetylenolpyruvylglucosamine Reductase, domain 2"/>
    <property type="match status" value="1"/>
</dbReference>
<dbReference type="InterPro" id="IPR036318">
    <property type="entry name" value="FAD-bd_PCMH-like_sf"/>
</dbReference>
<keyword evidence="9 16" id="KW-0521">NADP</keyword>
<dbReference type="OrthoDB" id="9804753at2"/>
<dbReference type="AlphaFoldDB" id="A0A1H9GPR6"/>
<dbReference type="STRING" id="89093.SAMN04488558_11611"/>
<dbReference type="InterPro" id="IPR016169">
    <property type="entry name" value="FAD-bd_PCMH_sub2"/>
</dbReference>
<evidence type="ECO:0000256" key="4">
    <source>
        <dbReference type="ARBA" id="ARBA00004752"/>
    </source>
</evidence>
<protein>
    <recommendedName>
        <fullName evidence="16">UDP-N-acetylenolpyruvoylglucosamine reductase</fullName>
        <ecNumber evidence="16">1.3.1.98</ecNumber>
    </recommendedName>
    <alternativeName>
        <fullName evidence="16">UDP-N-acetylmuramate dehydrogenase</fullName>
    </alternativeName>
</protein>
<evidence type="ECO:0000313" key="19">
    <source>
        <dbReference type="Proteomes" id="UP000198833"/>
    </source>
</evidence>